<keyword evidence="5" id="KW-0963">Cytoplasm</keyword>
<feature type="modified residue" description="N6-(pyridoxal phosphate)lysine" evidence="5">
    <location>
        <position position="249"/>
    </location>
</feature>
<evidence type="ECO:0000256" key="3">
    <source>
        <dbReference type="ARBA" id="ARBA00022679"/>
    </source>
</evidence>
<dbReference type="InterPro" id="IPR050103">
    <property type="entry name" value="Class-III_PLP-dep_AT"/>
</dbReference>
<dbReference type="InterPro" id="IPR004636">
    <property type="entry name" value="AcOrn/SuccOrn_fam"/>
</dbReference>
<protein>
    <recommendedName>
        <fullName evidence="5">Acetylornithine aminotransferase</fullName>
        <shortName evidence="5">ACOAT</shortName>
        <ecNumber evidence="5">2.6.1.11</ecNumber>
    </recommendedName>
</protein>
<keyword evidence="7" id="KW-1185">Reference proteome</keyword>
<dbReference type="InterPro" id="IPR005814">
    <property type="entry name" value="Aminotrans_3"/>
</dbReference>
<comment type="subcellular location">
    <subcellularLocation>
        <location evidence="5">Cytoplasm</location>
    </subcellularLocation>
</comment>
<dbReference type="RefSeq" id="WP_132250681.1">
    <property type="nucleotide sequence ID" value="NZ_SMAL01000002.1"/>
</dbReference>
<dbReference type="InterPro" id="IPR049704">
    <property type="entry name" value="Aminotrans_3_PPA_site"/>
</dbReference>
<comment type="similarity">
    <text evidence="5">Belongs to the class-III pyridoxal-phosphate-dependent aminotransferase family. ArgD subfamily.</text>
</comment>
<dbReference type="Gene3D" id="3.40.640.10">
    <property type="entry name" value="Type I PLP-dependent aspartate aminotransferase-like (Major domain)"/>
    <property type="match status" value="1"/>
</dbReference>
<feature type="binding site" evidence="5">
    <location>
        <begin position="220"/>
        <end position="223"/>
    </location>
    <ligand>
        <name>pyridoxal 5'-phosphate</name>
        <dbReference type="ChEBI" id="CHEBI:597326"/>
    </ligand>
</feature>
<accession>A0A4R3MP54</accession>
<dbReference type="GO" id="GO:0003992">
    <property type="term" value="F:N2-acetyl-L-ornithine:2-oxoglutarate 5-aminotransferase activity"/>
    <property type="evidence" value="ECO:0007669"/>
    <property type="project" value="UniProtKB-UniRule"/>
</dbReference>
<dbReference type="PANTHER" id="PTHR11986">
    <property type="entry name" value="AMINOTRANSFERASE CLASS III"/>
    <property type="match status" value="1"/>
</dbReference>
<feature type="binding site" evidence="5">
    <location>
        <position position="277"/>
    </location>
    <ligand>
        <name>N(2)-acetyl-L-ornithine</name>
        <dbReference type="ChEBI" id="CHEBI:57805"/>
    </ligand>
</feature>
<dbReference type="NCBIfam" id="NF002325">
    <property type="entry name" value="PRK01278.1"/>
    <property type="match status" value="1"/>
</dbReference>
<organism evidence="6 7">
    <name type="scientific">Natranaerovirga pectinivora</name>
    <dbReference type="NCBI Taxonomy" id="682400"/>
    <lineage>
        <taxon>Bacteria</taxon>
        <taxon>Bacillati</taxon>
        <taxon>Bacillota</taxon>
        <taxon>Clostridia</taxon>
        <taxon>Lachnospirales</taxon>
        <taxon>Natranaerovirgaceae</taxon>
        <taxon>Natranaerovirga</taxon>
    </lineage>
</organism>
<evidence type="ECO:0000256" key="2">
    <source>
        <dbReference type="ARBA" id="ARBA00022605"/>
    </source>
</evidence>
<evidence type="ECO:0000313" key="7">
    <source>
        <dbReference type="Proteomes" id="UP000294902"/>
    </source>
</evidence>
<dbReference type="AlphaFoldDB" id="A0A4R3MP54"/>
<name>A0A4R3MP54_9FIRM</name>
<dbReference type="Pfam" id="PF00202">
    <property type="entry name" value="Aminotran_3"/>
    <property type="match status" value="1"/>
</dbReference>
<evidence type="ECO:0000313" key="6">
    <source>
        <dbReference type="EMBL" id="TCT16350.1"/>
    </source>
</evidence>
<comment type="catalytic activity">
    <reaction evidence="5">
        <text>N(2)-acetyl-L-ornithine + 2-oxoglutarate = N-acetyl-L-glutamate 5-semialdehyde + L-glutamate</text>
        <dbReference type="Rhea" id="RHEA:18049"/>
        <dbReference type="ChEBI" id="CHEBI:16810"/>
        <dbReference type="ChEBI" id="CHEBI:29123"/>
        <dbReference type="ChEBI" id="CHEBI:29985"/>
        <dbReference type="ChEBI" id="CHEBI:57805"/>
        <dbReference type="EC" id="2.6.1.11"/>
    </reaction>
</comment>
<feature type="binding site" evidence="5">
    <location>
        <position position="278"/>
    </location>
    <ligand>
        <name>pyridoxal 5'-phosphate</name>
        <dbReference type="ChEBI" id="CHEBI:597326"/>
    </ligand>
</feature>
<dbReference type="GO" id="GO:0042802">
    <property type="term" value="F:identical protein binding"/>
    <property type="evidence" value="ECO:0007669"/>
    <property type="project" value="TreeGrafter"/>
</dbReference>
<dbReference type="Gene3D" id="3.90.1150.10">
    <property type="entry name" value="Aspartate Aminotransferase, domain 1"/>
    <property type="match status" value="1"/>
</dbReference>
<dbReference type="InterPro" id="IPR015422">
    <property type="entry name" value="PyrdxlP-dep_Trfase_small"/>
</dbReference>
<dbReference type="GO" id="GO:0006526">
    <property type="term" value="P:L-arginine biosynthetic process"/>
    <property type="evidence" value="ECO:0007669"/>
    <property type="project" value="UniProtKB-UniRule"/>
</dbReference>
<comment type="miscellaneous">
    <text evidence="5">May also have succinyldiaminopimelate aminotransferase activity, thus carrying out the corresponding step in lysine biosynthesis.</text>
</comment>
<evidence type="ECO:0000256" key="5">
    <source>
        <dbReference type="HAMAP-Rule" id="MF_01107"/>
    </source>
</evidence>
<dbReference type="EMBL" id="SMAL01000002">
    <property type="protein sequence ID" value="TCT16350.1"/>
    <property type="molecule type" value="Genomic_DNA"/>
</dbReference>
<keyword evidence="3 5" id="KW-0808">Transferase</keyword>
<feature type="binding site" evidence="5">
    <location>
        <begin position="102"/>
        <end position="103"/>
    </location>
    <ligand>
        <name>pyridoxal 5'-phosphate</name>
        <dbReference type="ChEBI" id="CHEBI:597326"/>
    </ligand>
</feature>
<feature type="binding site" evidence="5">
    <location>
        <position position="138"/>
    </location>
    <ligand>
        <name>N(2)-acetyl-L-ornithine</name>
        <dbReference type="ChEBI" id="CHEBI:57805"/>
    </ligand>
</feature>
<proteinExistence type="inferred from homology"/>
<dbReference type="PANTHER" id="PTHR11986:SF79">
    <property type="entry name" value="ACETYLORNITHINE AMINOTRANSFERASE, MITOCHONDRIAL"/>
    <property type="match status" value="1"/>
</dbReference>
<dbReference type="GO" id="GO:0005737">
    <property type="term" value="C:cytoplasm"/>
    <property type="evidence" value="ECO:0007669"/>
    <property type="project" value="UniProtKB-SubCell"/>
</dbReference>
<dbReference type="EC" id="2.6.1.11" evidence="5"/>
<dbReference type="SUPFAM" id="SSF53383">
    <property type="entry name" value="PLP-dependent transferases"/>
    <property type="match status" value="1"/>
</dbReference>
<keyword evidence="2 5" id="KW-0028">Amino-acid biosynthesis</keyword>
<keyword evidence="5" id="KW-0055">Arginine biosynthesis</keyword>
<comment type="caution">
    <text evidence="6">The sequence shown here is derived from an EMBL/GenBank/DDBJ whole genome shotgun (WGS) entry which is preliminary data.</text>
</comment>
<dbReference type="InterPro" id="IPR015421">
    <property type="entry name" value="PyrdxlP-dep_Trfase_major"/>
</dbReference>
<dbReference type="NCBIfam" id="TIGR00707">
    <property type="entry name" value="argD"/>
    <property type="match status" value="1"/>
</dbReference>
<feature type="binding site" evidence="5">
    <location>
        <position position="135"/>
    </location>
    <ligand>
        <name>pyridoxal 5'-phosphate</name>
        <dbReference type="ChEBI" id="CHEBI:597326"/>
    </ligand>
</feature>
<dbReference type="FunFam" id="3.40.640.10:FF:000004">
    <property type="entry name" value="Acetylornithine aminotransferase"/>
    <property type="match status" value="1"/>
</dbReference>
<reference evidence="6 7" key="1">
    <citation type="submission" date="2019-03" db="EMBL/GenBank/DDBJ databases">
        <title>Genomic Encyclopedia of Type Strains, Phase IV (KMG-IV): sequencing the most valuable type-strain genomes for metagenomic binning, comparative biology and taxonomic classification.</title>
        <authorList>
            <person name="Goeker M."/>
        </authorList>
    </citation>
    <scope>NUCLEOTIDE SEQUENCE [LARGE SCALE GENOMIC DNA]</scope>
    <source>
        <strain evidence="6 7">DSM 24629</strain>
    </source>
</reference>
<comment type="pathway">
    <text evidence="5">Amino-acid biosynthesis; L-arginine biosynthesis; N(2)-acetyl-L-ornithine from L-glutamate: step 4/4.</text>
</comment>
<dbReference type="OrthoDB" id="9807885at2"/>
<dbReference type="UniPathway" id="UPA00068">
    <property type="reaction ID" value="UER00109"/>
</dbReference>
<keyword evidence="1 5" id="KW-0032">Aminotransferase</keyword>
<comment type="cofactor">
    <cofactor evidence="5">
        <name>pyridoxal 5'-phosphate</name>
        <dbReference type="ChEBI" id="CHEBI:597326"/>
    </cofactor>
    <text evidence="5">Binds 1 pyridoxal phosphate per subunit.</text>
</comment>
<dbReference type="HAMAP" id="MF_01107">
    <property type="entry name" value="ArgD_aminotrans_3"/>
    <property type="match status" value="1"/>
</dbReference>
<gene>
    <name evidence="5" type="primary">argD</name>
    <name evidence="6" type="ORF">EDC18_102368</name>
</gene>
<dbReference type="PROSITE" id="PS00600">
    <property type="entry name" value="AA_TRANSFER_CLASS_3"/>
    <property type="match status" value="1"/>
</dbReference>
<dbReference type="InterPro" id="IPR015424">
    <property type="entry name" value="PyrdxlP-dep_Trfase"/>
</dbReference>
<dbReference type="Proteomes" id="UP000294902">
    <property type="component" value="Unassembled WGS sequence"/>
</dbReference>
<dbReference type="PIRSF" id="PIRSF000521">
    <property type="entry name" value="Transaminase_4ab_Lys_Orn"/>
    <property type="match status" value="1"/>
</dbReference>
<keyword evidence="4 5" id="KW-0663">Pyridoxal phosphate</keyword>
<comment type="subunit">
    <text evidence="5">Homodimer.</text>
</comment>
<evidence type="ECO:0000256" key="4">
    <source>
        <dbReference type="ARBA" id="ARBA00022898"/>
    </source>
</evidence>
<dbReference type="GO" id="GO:0030170">
    <property type="term" value="F:pyridoxal phosphate binding"/>
    <property type="evidence" value="ECO:0007669"/>
    <property type="project" value="InterPro"/>
</dbReference>
<dbReference type="CDD" id="cd00610">
    <property type="entry name" value="OAT_like"/>
    <property type="match status" value="1"/>
</dbReference>
<sequence length="397" mass="43766">MSLVDRAKNVIMTTYGTFPIVFDRGDDVYLYDIDNNKYLDFTAGIAVNALGYQDKELQNALIEQIGKFTHCSNYYYNQPSIEAAELLVKASGLDRVFFSNSGAEANEGAIKLARKYGYLNKGEHCNKIITLLQSFHGRTLGALTATGQTKYHKGFTPLIPGVENVLINDIDSLKNAIDDTVCAILLEPIQGEGGIYPLHQEYLEEVRKICDDNNIVLIFDEVQTGIGRTGEIFGFQGYNIKPDIVTLAKGLGAGVPIGAVLAKESVASAFQPGDHATTYGGNPLVTTAAKIVLERVSQKEFLDHIKSVGQYLKNRLEDLVVKYDYVKEQRGKGLMQGIEVDLPVKSVVSKALDNKLLLTSAGTNVVRFVPPLIVKEEHIDEMIKILEVVFEEVINEN</sequence>
<evidence type="ECO:0000256" key="1">
    <source>
        <dbReference type="ARBA" id="ARBA00022576"/>
    </source>
</evidence>